<evidence type="ECO:0000256" key="7">
    <source>
        <dbReference type="SAM" id="MobiDB-lite"/>
    </source>
</evidence>
<dbReference type="Gene3D" id="3.10.20.310">
    <property type="entry name" value="membrane protein fhac"/>
    <property type="match status" value="3"/>
</dbReference>
<dbReference type="InterPro" id="IPR034746">
    <property type="entry name" value="POTRA"/>
</dbReference>
<evidence type="ECO:0000256" key="5">
    <source>
        <dbReference type="ARBA" id="ARBA00023136"/>
    </source>
</evidence>
<dbReference type="Proteomes" id="UP000267223">
    <property type="component" value="Unassembled WGS sequence"/>
</dbReference>
<keyword evidence="3" id="KW-0812">Transmembrane</keyword>
<keyword evidence="11" id="KW-1185">Reference proteome</keyword>
<sequence>MHTIYKIFFLIAIFFTARNTAYTQVTQDSLPRATQNKDSIPSVKDSVSSVSSTKDTVPSSVNVELENIFNAKAPKQYTISHITVTGTTFDPNLIISISGLTVGGKVILPGSDDFANAITNLWKQNLVSDVEIYLTDLKGSDLSIEIHVTDRPVLSNFKFKGISKTESDDLSKKLDIKKGRVTRVTEGFKVSAITTIKKFFIDKGFRNVEVTISESKDTKATNAVNLLFIVDKNGKVRINNIFFAGNHKVPDLKLKKQMKGTKEKSRLTLFPGTAYNVYDSSKTNYLPFNQYIRENGFLFPSKTKEVLDPYVRFKFLSSSKFNEKKYVEDKNKILDYYNSLGYRDATIVADTTYNDHGDLDVAIKLTEGPRYYFGNITWKGNTKYPDSILNLILGIKKGDVYNAETLNKKLGVTPSPEGGDISSLYQDDGYLFFHVTPVETAVYNDTIDHEIRIVEGPQATIGKIGISGNDKTKEYVIRRELRTIPGEKFSREKIIRTQRELSQLGYFDAEKISPGIVPHPENGTVDITWNVVEKSSDQLELSAGFGGGIGLTGTLGVTFNNFSIYNIFNKKAWDPLPVGDGQKLSLRGQSNGRQFRSYNFSFTEPWLGGKKRNPFSIGYYDTKYANAYDPYTGYYNRDYADSSYIKNTGISVSLGKQLRWPDDFFSLVYQLNYQRYKLKNYNIFPGLLNGVSNNISFKITLARSSAGPNPIFPTSGSNFILSTELTPPYSLFRKGEELSKTDQYKWVEYHKERFTAQWYVPIGQGRGENKDKQFILYAAAKYGFLGRYNSAAPLSPFGRFQLGDAGLSNNYGLLGYDIIAHRGYPVYDNSNPKVNPDLSQARDFFTIFNKYTLEMRYPFSTSASSTIYGLAFFEAANGWFSFKDYNPFKLRRSVGLGMRFYLPMFGLLGFDYGIGLDRINPGTGLKGAAKFTFMLGQEPE</sequence>
<dbReference type="InterPro" id="IPR010827">
    <property type="entry name" value="BamA/TamA_POTRA"/>
</dbReference>
<dbReference type="GO" id="GO:0071709">
    <property type="term" value="P:membrane assembly"/>
    <property type="evidence" value="ECO:0007669"/>
    <property type="project" value="InterPro"/>
</dbReference>
<feature type="chain" id="PRO_5017940672" evidence="8">
    <location>
        <begin position="22"/>
        <end position="940"/>
    </location>
</feature>
<dbReference type="Pfam" id="PF07244">
    <property type="entry name" value="POTRA"/>
    <property type="match status" value="4"/>
</dbReference>
<dbReference type="GO" id="GO:0019867">
    <property type="term" value="C:outer membrane"/>
    <property type="evidence" value="ECO:0007669"/>
    <property type="project" value="InterPro"/>
</dbReference>
<dbReference type="OrthoDB" id="9802086at2"/>
<keyword evidence="5" id="KW-0472">Membrane</keyword>
<dbReference type="EMBL" id="RJJR01000004">
    <property type="protein sequence ID" value="RNI37868.1"/>
    <property type="molecule type" value="Genomic_DNA"/>
</dbReference>
<evidence type="ECO:0000256" key="4">
    <source>
        <dbReference type="ARBA" id="ARBA00022729"/>
    </source>
</evidence>
<keyword evidence="2" id="KW-1134">Transmembrane beta strand</keyword>
<evidence type="ECO:0000256" key="1">
    <source>
        <dbReference type="ARBA" id="ARBA00004370"/>
    </source>
</evidence>
<dbReference type="PIRSF" id="PIRSF006076">
    <property type="entry name" value="OM_assembly_OMP85"/>
    <property type="match status" value="1"/>
</dbReference>
<evidence type="ECO:0000313" key="11">
    <source>
        <dbReference type="Proteomes" id="UP000267223"/>
    </source>
</evidence>
<gene>
    <name evidence="10" type="ORF">EFY79_06385</name>
</gene>
<dbReference type="AlphaFoldDB" id="A0A3M9NLL5"/>
<accession>A0A3M9NLL5</accession>
<dbReference type="InterPro" id="IPR039910">
    <property type="entry name" value="D15-like"/>
</dbReference>
<dbReference type="InterPro" id="IPR023707">
    <property type="entry name" value="OM_assembly_BamA"/>
</dbReference>
<proteinExistence type="predicted"/>
<evidence type="ECO:0000313" key="10">
    <source>
        <dbReference type="EMBL" id="RNI37868.1"/>
    </source>
</evidence>
<evidence type="ECO:0000256" key="2">
    <source>
        <dbReference type="ARBA" id="ARBA00022452"/>
    </source>
</evidence>
<dbReference type="PANTHER" id="PTHR12815">
    <property type="entry name" value="SORTING AND ASSEMBLY MACHINERY SAMM50 PROTEIN FAMILY MEMBER"/>
    <property type="match status" value="1"/>
</dbReference>
<organism evidence="10 11">
    <name type="scientific">Hanamia caeni</name>
    <dbReference type="NCBI Taxonomy" id="2294116"/>
    <lineage>
        <taxon>Bacteria</taxon>
        <taxon>Pseudomonadati</taxon>
        <taxon>Bacteroidota</taxon>
        <taxon>Chitinophagia</taxon>
        <taxon>Chitinophagales</taxon>
        <taxon>Chitinophagaceae</taxon>
        <taxon>Hanamia</taxon>
    </lineage>
</organism>
<evidence type="ECO:0000256" key="6">
    <source>
        <dbReference type="ARBA" id="ARBA00023237"/>
    </source>
</evidence>
<dbReference type="Gene3D" id="2.40.160.50">
    <property type="entry name" value="membrane protein fhac: a member of the omp85/tpsb transporter family"/>
    <property type="match status" value="1"/>
</dbReference>
<dbReference type="PROSITE" id="PS51779">
    <property type="entry name" value="POTRA"/>
    <property type="match status" value="1"/>
</dbReference>
<protein>
    <submittedName>
        <fullName evidence="10">Outer membrane protein assembly factor</fullName>
    </submittedName>
</protein>
<feature type="compositionally biased region" description="Low complexity" evidence="7">
    <location>
        <begin position="41"/>
        <end position="54"/>
    </location>
</feature>
<dbReference type="RefSeq" id="WP_123119857.1">
    <property type="nucleotide sequence ID" value="NZ_RJJR01000004.1"/>
</dbReference>
<keyword evidence="4 8" id="KW-0732">Signal</keyword>
<evidence type="ECO:0000256" key="8">
    <source>
        <dbReference type="SAM" id="SignalP"/>
    </source>
</evidence>
<evidence type="ECO:0000256" key="3">
    <source>
        <dbReference type="ARBA" id="ARBA00022692"/>
    </source>
</evidence>
<comment type="subcellular location">
    <subcellularLocation>
        <location evidence="1">Membrane</location>
    </subcellularLocation>
</comment>
<keyword evidence="6" id="KW-0998">Cell outer membrane</keyword>
<dbReference type="PANTHER" id="PTHR12815:SF47">
    <property type="entry name" value="TRANSLOCATION AND ASSEMBLY MODULE SUBUNIT TAMA"/>
    <property type="match status" value="1"/>
</dbReference>
<reference evidence="10 11" key="1">
    <citation type="submission" date="2018-11" db="EMBL/GenBank/DDBJ databases">
        <title>Draft genome sequence of Ferruginibacter sp. BO-59.</title>
        <authorList>
            <person name="Im W.T."/>
        </authorList>
    </citation>
    <scope>NUCLEOTIDE SEQUENCE [LARGE SCALE GENOMIC DNA]</scope>
    <source>
        <strain evidence="10 11">BO-59</strain>
    </source>
</reference>
<evidence type="ECO:0000259" key="9">
    <source>
        <dbReference type="PROSITE" id="PS51779"/>
    </source>
</evidence>
<feature type="signal peptide" evidence="8">
    <location>
        <begin position="1"/>
        <end position="21"/>
    </location>
</feature>
<feature type="domain" description="POTRA" evidence="9">
    <location>
        <begin position="459"/>
        <end position="534"/>
    </location>
</feature>
<feature type="region of interest" description="Disordered" evidence="7">
    <location>
        <begin position="33"/>
        <end position="54"/>
    </location>
</feature>
<name>A0A3M9NLL5_9BACT</name>
<comment type="caution">
    <text evidence="10">The sequence shown here is derived from an EMBL/GenBank/DDBJ whole genome shotgun (WGS) entry which is preliminary data.</text>
</comment>